<evidence type="ECO:0000313" key="2">
    <source>
        <dbReference type="EMBL" id="EHN12686.1"/>
    </source>
</evidence>
<gene>
    <name evidence="2" type="ORF">PAI11_03800</name>
</gene>
<name>H0E0S2_9ACTN</name>
<accession>H0E0S2</accession>
<reference evidence="2 3" key="1">
    <citation type="journal article" date="2013" name="Biodegradation">
        <title>Quantitative proteomic analysis of ibuprofen-degrading Patulibacter sp. strain I11.</title>
        <authorList>
            <person name="Almeida B."/>
            <person name="Kjeldal H."/>
            <person name="Lolas I."/>
            <person name="Knudsen A.D."/>
            <person name="Carvalho G."/>
            <person name="Nielsen K.L."/>
            <person name="Barreto Crespo M.T."/>
            <person name="Stensballe A."/>
            <person name="Nielsen J.L."/>
        </authorList>
    </citation>
    <scope>NUCLEOTIDE SEQUENCE [LARGE SCALE GENOMIC DNA]</scope>
    <source>
        <strain evidence="2 3">I11</strain>
    </source>
</reference>
<sequence length="326" mass="34121">MPTSAERATILIAEAPGTPAVLDVAEVPRPTPGPGEVLVEVRAVAVTPRDVRLRAGRPRPGDGDPRICFPWTPGTDLAGVVRRAGPGVTALAPGDRVAGIVAGACASHVVASERSLAAIPGELADDEVAATIGPAAIAWQALELAGDLPRRRVLVTHATTAIGRALVQLAADRHARVVAVAGDDGIDELAALGAEETIDTRLVPYAAVAIQSDVVVTEVDEPGPLHEHHPMHQALAATDRRGLLLSLASPPPEDASRKQVRAPRIPEPGREALQAAILLLREGIVRPTLDPGPTVDDPRDAHAYVEHRGDRRGTIVIRPPRAPTDR</sequence>
<organism evidence="2 3">
    <name type="scientific">Patulibacter medicamentivorans</name>
    <dbReference type="NCBI Taxonomy" id="1097667"/>
    <lineage>
        <taxon>Bacteria</taxon>
        <taxon>Bacillati</taxon>
        <taxon>Actinomycetota</taxon>
        <taxon>Thermoleophilia</taxon>
        <taxon>Solirubrobacterales</taxon>
        <taxon>Patulibacteraceae</taxon>
        <taxon>Patulibacter</taxon>
    </lineage>
</organism>
<dbReference type="OrthoDB" id="9801186at2"/>
<keyword evidence="3" id="KW-1185">Reference proteome</keyword>
<dbReference type="GO" id="GO:0016491">
    <property type="term" value="F:oxidoreductase activity"/>
    <property type="evidence" value="ECO:0007669"/>
    <property type="project" value="InterPro"/>
</dbReference>
<proteinExistence type="predicted"/>
<dbReference type="RefSeq" id="WP_007570278.1">
    <property type="nucleotide sequence ID" value="NZ_AGUD01000012.1"/>
</dbReference>
<dbReference type="Gene3D" id="3.40.50.720">
    <property type="entry name" value="NAD(P)-binding Rossmann-like Domain"/>
    <property type="match status" value="1"/>
</dbReference>
<dbReference type="InterPro" id="IPR013154">
    <property type="entry name" value="ADH-like_N"/>
</dbReference>
<comment type="caution">
    <text evidence="2">The sequence shown here is derived from an EMBL/GenBank/DDBJ whole genome shotgun (WGS) entry which is preliminary data.</text>
</comment>
<dbReference type="PANTHER" id="PTHR43482">
    <property type="entry name" value="PROTEIN AST1-RELATED"/>
    <property type="match status" value="1"/>
</dbReference>
<dbReference type="SUPFAM" id="SSF51735">
    <property type="entry name" value="NAD(P)-binding Rossmann-fold domains"/>
    <property type="match status" value="1"/>
</dbReference>
<evidence type="ECO:0000313" key="3">
    <source>
        <dbReference type="Proteomes" id="UP000005143"/>
    </source>
</evidence>
<dbReference type="InterPro" id="IPR036291">
    <property type="entry name" value="NAD(P)-bd_dom_sf"/>
</dbReference>
<dbReference type="Gene3D" id="3.90.180.10">
    <property type="entry name" value="Medium-chain alcohol dehydrogenases, catalytic domain"/>
    <property type="match status" value="1"/>
</dbReference>
<dbReference type="Proteomes" id="UP000005143">
    <property type="component" value="Unassembled WGS sequence"/>
</dbReference>
<feature type="domain" description="Enoyl reductase (ER)" evidence="1">
    <location>
        <begin position="17"/>
        <end position="317"/>
    </location>
</feature>
<dbReference type="InterPro" id="IPR011032">
    <property type="entry name" value="GroES-like_sf"/>
</dbReference>
<dbReference type="InterPro" id="IPR020843">
    <property type="entry name" value="ER"/>
</dbReference>
<dbReference type="SUPFAM" id="SSF50129">
    <property type="entry name" value="GroES-like"/>
    <property type="match status" value="1"/>
</dbReference>
<dbReference type="AlphaFoldDB" id="H0E0S2"/>
<dbReference type="SMART" id="SM00829">
    <property type="entry name" value="PKS_ER"/>
    <property type="match status" value="1"/>
</dbReference>
<dbReference type="PANTHER" id="PTHR43482:SF1">
    <property type="entry name" value="PROTEIN AST1-RELATED"/>
    <property type="match status" value="1"/>
</dbReference>
<dbReference type="InterPro" id="IPR052585">
    <property type="entry name" value="Lipid_raft_assoc_Zn_ADH"/>
</dbReference>
<dbReference type="Pfam" id="PF08240">
    <property type="entry name" value="ADH_N"/>
    <property type="match status" value="1"/>
</dbReference>
<evidence type="ECO:0000259" key="1">
    <source>
        <dbReference type="SMART" id="SM00829"/>
    </source>
</evidence>
<dbReference type="CDD" id="cd05289">
    <property type="entry name" value="MDR_like_2"/>
    <property type="match status" value="1"/>
</dbReference>
<protein>
    <submittedName>
        <fullName evidence="2">Oxidoreductase</fullName>
    </submittedName>
</protein>
<dbReference type="EMBL" id="AGUD01000012">
    <property type="protein sequence ID" value="EHN12686.1"/>
    <property type="molecule type" value="Genomic_DNA"/>
</dbReference>